<protein>
    <submittedName>
        <fullName evidence="2">Uncharacterized protein</fullName>
    </submittedName>
</protein>
<dbReference type="AlphaFoldDB" id="A0A0C9UXL9"/>
<dbReference type="EMBL" id="KN837205">
    <property type="protein sequence ID" value="KIJ34032.1"/>
    <property type="molecule type" value="Genomic_DNA"/>
</dbReference>
<evidence type="ECO:0000313" key="3">
    <source>
        <dbReference type="Proteomes" id="UP000054279"/>
    </source>
</evidence>
<evidence type="ECO:0000256" key="1">
    <source>
        <dbReference type="SAM" id="MobiDB-lite"/>
    </source>
</evidence>
<feature type="compositionally biased region" description="Basic and acidic residues" evidence="1">
    <location>
        <begin position="293"/>
        <end position="308"/>
    </location>
</feature>
<proteinExistence type="predicted"/>
<feature type="compositionally biased region" description="Basic residues" evidence="1">
    <location>
        <begin position="314"/>
        <end position="325"/>
    </location>
</feature>
<reference evidence="2 3" key="1">
    <citation type="submission" date="2014-06" db="EMBL/GenBank/DDBJ databases">
        <title>Evolutionary Origins and Diversification of the Mycorrhizal Mutualists.</title>
        <authorList>
            <consortium name="DOE Joint Genome Institute"/>
            <consortium name="Mycorrhizal Genomics Consortium"/>
            <person name="Kohler A."/>
            <person name="Kuo A."/>
            <person name="Nagy L.G."/>
            <person name="Floudas D."/>
            <person name="Copeland A."/>
            <person name="Barry K.W."/>
            <person name="Cichocki N."/>
            <person name="Veneault-Fourrey C."/>
            <person name="LaButti K."/>
            <person name="Lindquist E.A."/>
            <person name="Lipzen A."/>
            <person name="Lundell T."/>
            <person name="Morin E."/>
            <person name="Murat C."/>
            <person name="Riley R."/>
            <person name="Ohm R."/>
            <person name="Sun H."/>
            <person name="Tunlid A."/>
            <person name="Henrissat B."/>
            <person name="Grigoriev I.V."/>
            <person name="Hibbett D.S."/>
            <person name="Martin F."/>
        </authorList>
    </citation>
    <scope>NUCLEOTIDE SEQUENCE [LARGE SCALE GENOMIC DNA]</scope>
    <source>
        <strain evidence="2 3">SS14</strain>
    </source>
</reference>
<feature type="compositionally biased region" description="Acidic residues" evidence="1">
    <location>
        <begin position="247"/>
        <end position="263"/>
    </location>
</feature>
<feature type="region of interest" description="Disordered" evidence="1">
    <location>
        <begin position="247"/>
        <end position="325"/>
    </location>
</feature>
<organism evidence="2 3">
    <name type="scientific">Sphaerobolus stellatus (strain SS14)</name>
    <dbReference type="NCBI Taxonomy" id="990650"/>
    <lineage>
        <taxon>Eukaryota</taxon>
        <taxon>Fungi</taxon>
        <taxon>Dikarya</taxon>
        <taxon>Basidiomycota</taxon>
        <taxon>Agaricomycotina</taxon>
        <taxon>Agaricomycetes</taxon>
        <taxon>Phallomycetidae</taxon>
        <taxon>Geastrales</taxon>
        <taxon>Sphaerobolaceae</taxon>
        <taxon>Sphaerobolus</taxon>
    </lineage>
</organism>
<gene>
    <name evidence="2" type="ORF">M422DRAFT_263989</name>
</gene>
<name>A0A0C9UXL9_SPHS4</name>
<dbReference type="HOGENOM" id="CLU_054093_0_0_1"/>
<sequence length="325" mass="36980">MAEHIYTIIPPPIEPILHEDPWLQLETFKYHPSYPGNADFPMPLAMITMRNVWQPVVDSYWKVVKANEEKEWKQKEKEKEKKWKWLAEDISDKTVMKKKKAATSTPKLAPIVESSSDEGVGNRESEIIAVNHRMLRERGIVIVNEDQLNISHMFSCYKGEPQTEPCNHCRYWVETCRCANWICWEVVSWKVFGEDPLGPDASVELLANIGGDTEIVEDVMFPEETLDKGDEEDMEQGSDLQTVELDEELGEELDEESGEELETDGEKETPKAKVIPPKVAELEALGTTSEMTLGKEEESEGDSKKVEGNDLLTKGKKSVKQVVKK</sequence>
<keyword evidence="3" id="KW-1185">Reference proteome</keyword>
<evidence type="ECO:0000313" key="2">
    <source>
        <dbReference type="EMBL" id="KIJ34032.1"/>
    </source>
</evidence>
<accession>A0A0C9UXL9</accession>
<dbReference type="Proteomes" id="UP000054279">
    <property type="component" value="Unassembled WGS sequence"/>
</dbReference>